<proteinExistence type="inferred from homology"/>
<comment type="caution">
    <text evidence="2">The sequence shown here is derived from an EMBL/GenBank/DDBJ whole genome shotgun (WGS) entry which is preliminary data.</text>
</comment>
<gene>
    <name evidence="2" type="ORF">QBC37DRAFT_443287</name>
</gene>
<dbReference type="Pfam" id="PF05042">
    <property type="entry name" value="Caleosin"/>
    <property type="match status" value="1"/>
</dbReference>
<comment type="similarity">
    <text evidence="1">Belongs to the caleosin family.</text>
</comment>
<evidence type="ECO:0000313" key="3">
    <source>
        <dbReference type="Proteomes" id="UP001301769"/>
    </source>
</evidence>
<dbReference type="GO" id="GO:0005509">
    <property type="term" value="F:calcium ion binding"/>
    <property type="evidence" value="ECO:0007669"/>
    <property type="project" value="TreeGrafter"/>
</dbReference>
<sequence length="269" mass="30101">MSPSIASTAHDDPLGNVNFDQSAANAPITAQRRQAIDAEAYIERPAIGRANLAPSTTHPNGSEGGYADNLKDYSVLQQHVLYWDRDNDGVIWPVDTYVGFRELGFNIFFSILAATIIHFGFSYPTRLGSSYIPDLFFRIYVGTIHKAKHGSDSGAYDREGRFIPQAFEDMFARYDLRNEGALSGRQLFGLIKGNRVAVDPFGWFAAVFEFGTTWLLLQKDGKVSKEDLRQTYDGSVFWRVREARQNGKGWDKGFGLGDLVNLGNKKLKQ</sequence>
<protein>
    <submittedName>
        <fullName evidence="2">Peroxygenase 3</fullName>
    </submittedName>
</protein>
<dbReference type="Proteomes" id="UP001301769">
    <property type="component" value="Unassembled WGS sequence"/>
</dbReference>
<name>A0AAN6XZ25_9PEZI</name>
<evidence type="ECO:0000313" key="2">
    <source>
        <dbReference type="EMBL" id="KAK4209568.1"/>
    </source>
</evidence>
<reference evidence="2" key="2">
    <citation type="submission" date="2023-05" db="EMBL/GenBank/DDBJ databases">
        <authorList>
            <consortium name="Lawrence Berkeley National Laboratory"/>
            <person name="Steindorff A."/>
            <person name="Hensen N."/>
            <person name="Bonometti L."/>
            <person name="Westerberg I."/>
            <person name="Brannstrom I.O."/>
            <person name="Guillou S."/>
            <person name="Cros-Aarteil S."/>
            <person name="Calhoun S."/>
            <person name="Haridas S."/>
            <person name="Kuo A."/>
            <person name="Mondo S."/>
            <person name="Pangilinan J."/>
            <person name="Riley R."/>
            <person name="Labutti K."/>
            <person name="Andreopoulos B."/>
            <person name="Lipzen A."/>
            <person name="Chen C."/>
            <person name="Yanf M."/>
            <person name="Daum C."/>
            <person name="Ng V."/>
            <person name="Clum A."/>
            <person name="Ohm R."/>
            <person name="Martin F."/>
            <person name="Silar P."/>
            <person name="Natvig D."/>
            <person name="Lalanne C."/>
            <person name="Gautier V."/>
            <person name="Ament-Velasquez S.L."/>
            <person name="Kruys A."/>
            <person name="Hutchinson M.I."/>
            <person name="Powell A.J."/>
            <person name="Barry K."/>
            <person name="Miller A.N."/>
            <person name="Grigoriev I.V."/>
            <person name="Debuchy R."/>
            <person name="Gladieux P."/>
            <person name="Thoren M.H."/>
            <person name="Johannesson H."/>
        </authorList>
    </citation>
    <scope>NUCLEOTIDE SEQUENCE</scope>
    <source>
        <strain evidence="2">PSN293</strain>
    </source>
</reference>
<accession>A0AAN6XZ25</accession>
<organism evidence="2 3">
    <name type="scientific">Rhypophila decipiens</name>
    <dbReference type="NCBI Taxonomy" id="261697"/>
    <lineage>
        <taxon>Eukaryota</taxon>
        <taxon>Fungi</taxon>
        <taxon>Dikarya</taxon>
        <taxon>Ascomycota</taxon>
        <taxon>Pezizomycotina</taxon>
        <taxon>Sordariomycetes</taxon>
        <taxon>Sordariomycetidae</taxon>
        <taxon>Sordariales</taxon>
        <taxon>Naviculisporaceae</taxon>
        <taxon>Rhypophila</taxon>
    </lineage>
</organism>
<dbReference type="InterPro" id="IPR007736">
    <property type="entry name" value="Caleosin-related"/>
</dbReference>
<dbReference type="AlphaFoldDB" id="A0AAN6XZ25"/>
<reference evidence="2" key="1">
    <citation type="journal article" date="2023" name="Mol. Phylogenet. Evol.">
        <title>Genome-scale phylogeny and comparative genomics of the fungal order Sordariales.</title>
        <authorList>
            <person name="Hensen N."/>
            <person name="Bonometti L."/>
            <person name="Westerberg I."/>
            <person name="Brannstrom I.O."/>
            <person name="Guillou S."/>
            <person name="Cros-Aarteil S."/>
            <person name="Calhoun S."/>
            <person name="Haridas S."/>
            <person name="Kuo A."/>
            <person name="Mondo S."/>
            <person name="Pangilinan J."/>
            <person name="Riley R."/>
            <person name="LaButti K."/>
            <person name="Andreopoulos B."/>
            <person name="Lipzen A."/>
            <person name="Chen C."/>
            <person name="Yan M."/>
            <person name="Daum C."/>
            <person name="Ng V."/>
            <person name="Clum A."/>
            <person name="Steindorff A."/>
            <person name="Ohm R.A."/>
            <person name="Martin F."/>
            <person name="Silar P."/>
            <person name="Natvig D.O."/>
            <person name="Lalanne C."/>
            <person name="Gautier V."/>
            <person name="Ament-Velasquez S.L."/>
            <person name="Kruys A."/>
            <person name="Hutchinson M.I."/>
            <person name="Powell A.J."/>
            <person name="Barry K."/>
            <person name="Miller A.N."/>
            <person name="Grigoriev I.V."/>
            <person name="Debuchy R."/>
            <person name="Gladieux P."/>
            <person name="Hiltunen Thoren M."/>
            <person name="Johannesson H."/>
        </authorList>
    </citation>
    <scope>NUCLEOTIDE SEQUENCE</scope>
    <source>
        <strain evidence="2">PSN293</strain>
    </source>
</reference>
<dbReference type="PANTHER" id="PTHR31495:SF0">
    <property type="entry name" value="BINDING PROTEIN CALEOSIN, PUTATIVE (AFU_ORTHOLOGUE AFUA_5G13750)-RELATED"/>
    <property type="match status" value="1"/>
</dbReference>
<evidence type="ECO:0000256" key="1">
    <source>
        <dbReference type="ARBA" id="ARBA00006765"/>
    </source>
</evidence>
<dbReference type="EMBL" id="MU858201">
    <property type="protein sequence ID" value="KAK4209568.1"/>
    <property type="molecule type" value="Genomic_DNA"/>
</dbReference>
<keyword evidence="3" id="KW-1185">Reference proteome</keyword>
<dbReference type="GO" id="GO:0004497">
    <property type="term" value="F:monooxygenase activity"/>
    <property type="evidence" value="ECO:0007669"/>
    <property type="project" value="TreeGrafter"/>
</dbReference>
<dbReference type="PANTHER" id="PTHR31495">
    <property type="entry name" value="PEROXYGENASE 3-RELATED"/>
    <property type="match status" value="1"/>
</dbReference>